<dbReference type="SUPFAM" id="SSF48013">
    <property type="entry name" value="NusB-like"/>
    <property type="match status" value="1"/>
</dbReference>
<keyword evidence="4 6" id="KW-0805">Transcription regulation</keyword>
<dbReference type="GO" id="GO:0005829">
    <property type="term" value="C:cytosol"/>
    <property type="evidence" value="ECO:0007669"/>
    <property type="project" value="TreeGrafter"/>
</dbReference>
<name>A0A5J6SN73_9BACI</name>
<dbReference type="HAMAP" id="MF_00073">
    <property type="entry name" value="NusB"/>
    <property type="match status" value="1"/>
</dbReference>
<evidence type="ECO:0000256" key="1">
    <source>
        <dbReference type="ARBA" id="ARBA00005952"/>
    </source>
</evidence>
<dbReference type="InterPro" id="IPR006027">
    <property type="entry name" value="NusB_RsmB_TIM44"/>
</dbReference>
<proteinExistence type="inferred from homology"/>
<keyword evidence="9" id="KW-1185">Reference proteome</keyword>
<dbReference type="EMBL" id="CP031223">
    <property type="protein sequence ID" value="QFF99405.1"/>
    <property type="molecule type" value="Genomic_DNA"/>
</dbReference>
<evidence type="ECO:0000256" key="2">
    <source>
        <dbReference type="ARBA" id="ARBA00022814"/>
    </source>
</evidence>
<evidence type="ECO:0000313" key="8">
    <source>
        <dbReference type="EMBL" id="QFF99405.1"/>
    </source>
</evidence>
<dbReference type="GO" id="GO:0006353">
    <property type="term" value="P:DNA-templated transcription termination"/>
    <property type="evidence" value="ECO:0007669"/>
    <property type="project" value="UniProtKB-UniRule"/>
</dbReference>
<keyword evidence="2 6" id="KW-0889">Transcription antitermination</keyword>
<evidence type="ECO:0000256" key="6">
    <source>
        <dbReference type="HAMAP-Rule" id="MF_00073"/>
    </source>
</evidence>
<dbReference type="CDD" id="cd00619">
    <property type="entry name" value="Terminator_NusB"/>
    <property type="match status" value="1"/>
</dbReference>
<feature type="domain" description="NusB/RsmB/TIM44" evidence="7">
    <location>
        <begin position="6"/>
        <end position="122"/>
    </location>
</feature>
<dbReference type="Pfam" id="PF01029">
    <property type="entry name" value="NusB"/>
    <property type="match status" value="1"/>
</dbReference>
<organism evidence="8 9">
    <name type="scientific">Psychrobacillus glaciei</name>
    <dbReference type="NCBI Taxonomy" id="2283160"/>
    <lineage>
        <taxon>Bacteria</taxon>
        <taxon>Bacillati</taxon>
        <taxon>Bacillota</taxon>
        <taxon>Bacilli</taxon>
        <taxon>Bacillales</taxon>
        <taxon>Bacillaceae</taxon>
        <taxon>Psychrobacillus</taxon>
    </lineage>
</organism>
<comment type="similarity">
    <text evidence="1 6">Belongs to the NusB family.</text>
</comment>
<dbReference type="PANTHER" id="PTHR11078:SF3">
    <property type="entry name" value="ANTITERMINATION NUSB DOMAIN-CONTAINING PROTEIN"/>
    <property type="match status" value="1"/>
</dbReference>
<dbReference type="KEGG" id="psyo:PB01_11540"/>
<accession>A0A5J6SN73</accession>
<dbReference type="PANTHER" id="PTHR11078">
    <property type="entry name" value="N UTILIZATION SUBSTANCE PROTEIN B-RELATED"/>
    <property type="match status" value="1"/>
</dbReference>
<dbReference type="AlphaFoldDB" id="A0A5J6SN73"/>
<dbReference type="Gene3D" id="1.10.940.10">
    <property type="entry name" value="NusB-like"/>
    <property type="match status" value="1"/>
</dbReference>
<dbReference type="Proteomes" id="UP000325517">
    <property type="component" value="Chromosome"/>
</dbReference>
<dbReference type="InterPro" id="IPR011605">
    <property type="entry name" value="NusB_fam"/>
</dbReference>
<dbReference type="RefSeq" id="WP_151700320.1">
    <property type="nucleotide sequence ID" value="NZ_CP031223.1"/>
</dbReference>
<evidence type="ECO:0000256" key="3">
    <source>
        <dbReference type="ARBA" id="ARBA00022884"/>
    </source>
</evidence>
<evidence type="ECO:0000256" key="5">
    <source>
        <dbReference type="ARBA" id="ARBA00023163"/>
    </source>
</evidence>
<evidence type="ECO:0000313" key="9">
    <source>
        <dbReference type="Proteomes" id="UP000325517"/>
    </source>
</evidence>
<dbReference type="InterPro" id="IPR035926">
    <property type="entry name" value="NusB-like_sf"/>
</dbReference>
<dbReference type="GO" id="GO:0031564">
    <property type="term" value="P:transcription antitermination"/>
    <property type="evidence" value="ECO:0007669"/>
    <property type="project" value="UniProtKB-KW"/>
</dbReference>
<dbReference type="NCBIfam" id="TIGR01951">
    <property type="entry name" value="nusB"/>
    <property type="match status" value="1"/>
</dbReference>
<dbReference type="OrthoDB" id="9811381at2"/>
<reference evidence="8 9" key="1">
    <citation type="submission" date="2018-07" db="EMBL/GenBank/DDBJ databases">
        <title>Complete genome sequence of Psychrobacillus sp. PB01, isolated from iceberg, and comparative genome analysis of Psychrobacillus strains.</title>
        <authorList>
            <person name="Lee P.C."/>
        </authorList>
    </citation>
    <scope>NUCLEOTIDE SEQUENCE [LARGE SCALE GENOMIC DNA]</scope>
    <source>
        <strain evidence="8 9">PB01</strain>
    </source>
</reference>
<dbReference type="GO" id="GO:0003723">
    <property type="term" value="F:RNA binding"/>
    <property type="evidence" value="ECO:0007669"/>
    <property type="project" value="UniProtKB-UniRule"/>
</dbReference>
<keyword evidence="3 6" id="KW-0694">RNA-binding</keyword>
<comment type="function">
    <text evidence="6">Involved in transcription antitermination. Required for transcription of ribosomal RNA (rRNA) genes. Binds specifically to the boxA antiterminator sequence of the ribosomal RNA (rrn) operons.</text>
</comment>
<sequence>MKRRLARELALQALFQLDNHEISIEEAIGHVTDDHDAFLTQLVSGVVEHKEHIDASLIEKLENWSLSRLPKIERTVLRIAIYELLFTEETPAKVVINESIEICKIFGDEKSSRFVNGVLSKYTTQS</sequence>
<protein>
    <recommendedName>
        <fullName evidence="6">Transcription antitermination protein NusB</fullName>
    </recommendedName>
    <alternativeName>
        <fullName evidence="6">Antitermination factor NusB</fullName>
    </alternativeName>
</protein>
<keyword evidence="5 6" id="KW-0804">Transcription</keyword>
<evidence type="ECO:0000259" key="7">
    <source>
        <dbReference type="Pfam" id="PF01029"/>
    </source>
</evidence>
<evidence type="ECO:0000256" key="4">
    <source>
        <dbReference type="ARBA" id="ARBA00023015"/>
    </source>
</evidence>
<gene>
    <name evidence="6" type="primary">nusB</name>
    <name evidence="8" type="ORF">PB01_11540</name>
</gene>